<feature type="signal peptide" evidence="7">
    <location>
        <begin position="1"/>
        <end position="18"/>
    </location>
</feature>
<dbReference type="Pfam" id="PF02390">
    <property type="entry name" value="Methyltransf_4"/>
    <property type="match status" value="1"/>
</dbReference>
<evidence type="ECO:0000256" key="5">
    <source>
        <dbReference type="ARBA" id="ARBA00022691"/>
    </source>
</evidence>
<gene>
    <name evidence="8" type="ORF">PECAL_1P10920</name>
</gene>
<organism evidence="8 9">
    <name type="scientific">Pelagomonas calceolata</name>
    <dbReference type="NCBI Taxonomy" id="35677"/>
    <lineage>
        <taxon>Eukaryota</taxon>
        <taxon>Sar</taxon>
        <taxon>Stramenopiles</taxon>
        <taxon>Ochrophyta</taxon>
        <taxon>Pelagophyceae</taxon>
        <taxon>Pelagomonadales</taxon>
        <taxon>Pelagomonadaceae</taxon>
        <taxon>Pelagomonas</taxon>
    </lineage>
</organism>
<dbReference type="EMBL" id="CAKKNE010000001">
    <property type="protein sequence ID" value="CAH0364714.1"/>
    <property type="molecule type" value="Genomic_DNA"/>
</dbReference>
<dbReference type="AlphaFoldDB" id="A0A8J2SAL4"/>
<keyword evidence="7" id="KW-0732">Signal</keyword>
<dbReference type="Proteomes" id="UP000789595">
    <property type="component" value="Unassembled WGS sequence"/>
</dbReference>
<dbReference type="CDD" id="cd02440">
    <property type="entry name" value="AdoMet_MTases"/>
    <property type="match status" value="1"/>
</dbReference>
<evidence type="ECO:0000256" key="6">
    <source>
        <dbReference type="ARBA" id="ARBA00022694"/>
    </source>
</evidence>
<dbReference type="OrthoDB" id="2013972at2759"/>
<dbReference type="GO" id="GO:0043527">
    <property type="term" value="C:tRNA methyltransferase complex"/>
    <property type="evidence" value="ECO:0007669"/>
    <property type="project" value="TreeGrafter"/>
</dbReference>
<keyword evidence="9" id="KW-1185">Reference proteome</keyword>
<sequence length="271" mass="30246">MLYILLMMLSISRTATLGARRLLRAKTGALRAAALHAAPDDASSIYAIPERDVDEAAVHQLVERHVAQHATYLNKRPIAAHTRAAFQTAAEFARSRAAPLIIDAGCGTGRSTLKLSARHPDRTVIGVDRSEARLSKSNDAPDNALLLRAELGDFWRLLNDSNDLRVEETYLLYPNPYPKDKHLKMRFQGHASLPSLLQACGHKLTVRASWRTYLEEFRLACRRAGELGIRPDLVSKGPYELSDLHDPLTLFERKYAKAGVPVYELVLDSDR</sequence>
<comment type="catalytic activity">
    <reaction evidence="1">
        <text>guanosine(46) in tRNA + S-adenosyl-L-methionine = N(7)-methylguanosine(46) in tRNA + S-adenosyl-L-homocysteine</text>
        <dbReference type="Rhea" id="RHEA:42708"/>
        <dbReference type="Rhea" id="RHEA-COMP:10188"/>
        <dbReference type="Rhea" id="RHEA-COMP:10189"/>
        <dbReference type="ChEBI" id="CHEBI:57856"/>
        <dbReference type="ChEBI" id="CHEBI:59789"/>
        <dbReference type="ChEBI" id="CHEBI:74269"/>
        <dbReference type="ChEBI" id="CHEBI:74480"/>
        <dbReference type="EC" id="2.1.1.33"/>
    </reaction>
</comment>
<feature type="chain" id="PRO_5035318789" description="tRNA (guanine(46)-N(7))-methyltransferase" evidence="7">
    <location>
        <begin position="19"/>
        <end position="271"/>
    </location>
</feature>
<dbReference type="GO" id="GO:0008176">
    <property type="term" value="F:tRNA (guanine(46)-N7)-methyltransferase activity"/>
    <property type="evidence" value="ECO:0007669"/>
    <property type="project" value="UniProtKB-EC"/>
</dbReference>
<dbReference type="EC" id="2.1.1.33" evidence="2"/>
<dbReference type="InterPro" id="IPR003358">
    <property type="entry name" value="tRNA_(Gua-N-7)_MeTrfase_Trmb"/>
</dbReference>
<accession>A0A8J2SAL4</accession>
<dbReference type="InterPro" id="IPR029063">
    <property type="entry name" value="SAM-dependent_MTases_sf"/>
</dbReference>
<dbReference type="PROSITE" id="PS51625">
    <property type="entry name" value="SAM_MT_TRMB"/>
    <property type="match status" value="1"/>
</dbReference>
<protein>
    <recommendedName>
        <fullName evidence="2">tRNA (guanine(46)-N(7))-methyltransferase</fullName>
        <ecNumber evidence="2">2.1.1.33</ecNumber>
    </recommendedName>
</protein>
<evidence type="ECO:0000256" key="3">
    <source>
        <dbReference type="ARBA" id="ARBA00022603"/>
    </source>
</evidence>
<keyword evidence="5" id="KW-0949">S-adenosyl-L-methionine</keyword>
<dbReference type="SUPFAM" id="SSF53335">
    <property type="entry name" value="S-adenosyl-L-methionine-dependent methyltransferases"/>
    <property type="match status" value="1"/>
</dbReference>
<keyword evidence="3" id="KW-0489">Methyltransferase</keyword>
<comment type="caution">
    <text evidence="8">The sequence shown here is derived from an EMBL/GenBank/DDBJ whole genome shotgun (WGS) entry which is preliminary data.</text>
</comment>
<evidence type="ECO:0000313" key="8">
    <source>
        <dbReference type="EMBL" id="CAH0364714.1"/>
    </source>
</evidence>
<name>A0A8J2SAL4_9STRA</name>
<keyword evidence="4" id="KW-0808">Transferase</keyword>
<evidence type="ECO:0000256" key="1">
    <source>
        <dbReference type="ARBA" id="ARBA00000142"/>
    </source>
</evidence>
<evidence type="ECO:0000313" key="9">
    <source>
        <dbReference type="Proteomes" id="UP000789595"/>
    </source>
</evidence>
<reference evidence="8" key="1">
    <citation type="submission" date="2021-11" db="EMBL/GenBank/DDBJ databases">
        <authorList>
            <consortium name="Genoscope - CEA"/>
            <person name="William W."/>
        </authorList>
    </citation>
    <scope>NUCLEOTIDE SEQUENCE</scope>
</reference>
<keyword evidence="6" id="KW-0819">tRNA processing</keyword>
<dbReference type="PANTHER" id="PTHR23417:SF14">
    <property type="entry name" value="PENTACOTRIPEPTIDE-REPEAT REGION OF PRORP DOMAIN-CONTAINING PROTEIN"/>
    <property type="match status" value="1"/>
</dbReference>
<proteinExistence type="predicted"/>
<dbReference type="PANTHER" id="PTHR23417">
    <property type="entry name" value="3-DEOXY-D-MANNO-OCTULOSONIC-ACID TRANSFERASE/TRNA GUANINE-N 7 - -METHYLTRANSFERASE"/>
    <property type="match status" value="1"/>
</dbReference>
<evidence type="ECO:0000256" key="2">
    <source>
        <dbReference type="ARBA" id="ARBA00011977"/>
    </source>
</evidence>
<evidence type="ECO:0000256" key="4">
    <source>
        <dbReference type="ARBA" id="ARBA00022679"/>
    </source>
</evidence>
<dbReference type="Gene3D" id="3.40.50.150">
    <property type="entry name" value="Vaccinia Virus protein VP39"/>
    <property type="match status" value="1"/>
</dbReference>
<evidence type="ECO:0000256" key="7">
    <source>
        <dbReference type="SAM" id="SignalP"/>
    </source>
</evidence>